<dbReference type="Gene3D" id="1.10.110.10">
    <property type="entry name" value="Plant lipid-transfer and hydrophobic proteins"/>
    <property type="match status" value="1"/>
</dbReference>
<evidence type="ECO:0000256" key="3">
    <source>
        <dbReference type="ARBA" id="ARBA00023121"/>
    </source>
</evidence>
<evidence type="ECO:0000256" key="1">
    <source>
        <dbReference type="ARBA" id="ARBA00009748"/>
    </source>
</evidence>
<proteinExistence type="inferred from homology"/>
<keyword evidence="2 4" id="KW-0813">Transport</keyword>
<dbReference type="PRINTS" id="PR00382">
    <property type="entry name" value="LIPIDTRNSFER"/>
</dbReference>
<dbReference type="AlphaFoldDB" id="A0A5N6NN34"/>
<dbReference type="InterPro" id="IPR016140">
    <property type="entry name" value="Bifunc_inhib/LTP/seed_store"/>
</dbReference>
<dbReference type="InterPro" id="IPR000528">
    <property type="entry name" value="Plant_nsLTP"/>
</dbReference>
<feature type="chain" id="PRO_5024418781" description="Non-specific lipid-transfer protein" evidence="5">
    <location>
        <begin position="26"/>
        <end position="123"/>
    </location>
</feature>
<accession>A0A5N6NN34</accession>
<dbReference type="GO" id="GO:0008289">
    <property type="term" value="F:lipid binding"/>
    <property type="evidence" value="ECO:0007669"/>
    <property type="project" value="UniProtKB-KW"/>
</dbReference>
<comment type="similarity">
    <text evidence="1 4">Belongs to the plant LTP family.</text>
</comment>
<evidence type="ECO:0000259" key="6">
    <source>
        <dbReference type="SMART" id="SM00499"/>
    </source>
</evidence>
<organism evidence="7 8">
    <name type="scientific">Mikania micrantha</name>
    <name type="common">bitter vine</name>
    <dbReference type="NCBI Taxonomy" id="192012"/>
    <lineage>
        <taxon>Eukaryota</taxon>
        <taxon>Viridiplantae</taxon>
        <taxon>Streptophyta</taxon>
        <taxon>Embryophyta</taxon>
        <taxon>Tracheophyta</taxon>
        <taxon>Spermatophyta</taxon>
        <taxon>Magnoliopsida</taxon>
        <taxon>eudicotyledons</taxon>
        <taxon>Gunneridae</taxon>
        <taxon>Pentapetalae</taxon>
        <taxon>asterids</taxon>
        <taxon>campanulids</taxon>
        <taxon>Asterales</taxon>
        <taxon>Asteraceae</taxon>
        <taxon>Asteroideae</taxon>
        <taxon>Heliantheae alliance</taxon>
        <taxon>Eupatorieae</taxon>
        <taxon>Mikania</taxon>
    </lineage>
</organism>
<comment type="function">
    <text evidence="4">Plant non-specific lipid-transfer proteins transfer phospholipids as well as galactolipids across membranes. May play a role in wax or cutin deposition in the cell walls of expanding epidermal cells and certain secretory tissues.</text>
</comment>
<sequence length="123" mass="13684">MDFVHRSWSISIGLLLVSLKLRVLATPNCALVTPLLAPCIGFIMGQEPSSWCCMSVENINILGKTKDDRVAICECVKEVARLITFDAKRLPLLPRKCRVNSSFPPVDKDYNCARYGYGHALEA</sequence>
<dbReference type="Pfam" id="PF00234">
    <property type="entry name" value="Tryp_alpha_amyl"/>
    <property type="match status" value="1"/>
</dbReference>
<feature type="domain" description="Bifunctional inhibitor/plant lipid transfer protein/seed storage helical" evidence="6">
    <location>
        <begin position="29"/>
        <end position="112"/>
    </location>
</feature>
<evidence type="ECO:0000256" key="5">
    <source>
        <dbReference type="SAM" id="SignalP"/>
    </source>
</evidence>
<dbReference type="EMBL" id="SZYD01000010">
    <property type="protein sequence ID" value="KAD4982741.1"/>
    <property type="molecule type" value="Genomic_DNA"/>
</dbReference>
<dbReference type="InterPro" id="IPR036312">
    <property type="entry name" value="Bifun_inhib/LTP/seed_sf"/>
</dbReference>
<gene>
    <name evidence="7" type="ORF">E3N88_19412</name>
</gene>
<dbReference type="PANTHER" id="PTHR33076">
    <property type="entry name" value="NON-SPECIFIC LIPID-TRANSFER PROTEIN 2-RELATED"/>
    <property type="match status" value="1"/>
</dbReference>
<dbReference type="CDD" id="cd01960">
    <property type="entry name" value="nsLTP1"/>
    <property type="match status" value="1"/>
</dbReference>
<evidence type="ECO:0000256" key="2">
    <source>
        <dbReference type="ARBA" id="ARBA00022448"/>
    </source>
</evidence>
<comment type="caution">
    <text evidence="7">The sequence shown here is derived from an EMBL/GenBank/DDBJ whole genome shotgun (WGS) entry which is preliminary data.</text>
</comment>
<keyword evidence="3 4" id="KW-0446">Lipid-binding</keyword>
<protein>
    <recommendedName>
        <fullName evidence="4">Non-specific lipid-transfer protein</fullName>
    </recommendedName>
</protein>
<dbReference type="GO" id="GO:0006869">
    <property type="term" value="P:lipid transport"/>
    <property type="evidence" value="ECO:0007669"/>
    <property type="project" value="InterPro"/>
</dbReference>
<dbReference type="Proteomes" id="UP000326396">
    <property type="component" value="Linkage Group LG18"/>
</dbReference>
<dbReference type="SMART" id="SM00499">
    <property type="entry name" value="AAI"/>
    <property type="match status" value="1"/>
</dbReference>
<keyword evidence="5" id="KW-0732">Signal</keyword>
<evidence type="ECO:0000256" key="4">
    <source>
        <dbReference type="RuleBase" id="RU000628"/>
    </source>
</evidence>
<feature type="signal peptide" evidence="5">
    <location>
        <begin position="1"/>
        <end position="25"/>
    </location>
</feature>
<reference evidence="7 8" key="1">
    <citation type="submission" date="2019-05" db="EMBL/GenBank/DDBJ databases">
        <title>Mikania micrantha, genome provides insights into the molecular mechanism of rapid growth.</title>
        <authorList>
            <person name="Liu B."/>
        </authorList>
    </citation>
    <scope>NUCLEOTIDE SEQUENCE [LARGE SCALE GENOMIC DNA]</scope>
    <source>
        <strain evidence="7">NLD-2019</strain>
        <tissue evidence="7">Leaf</tissue>
    </source>
</reference>
<evidence type="ECO:0000313" key="7">
    <source>
        <dbReference type="EMBL" id="KAD4982741.1"/>
    </source>
</evidence>
<dbReference type="SUPFAM" id="SSF47699">
    <property type="entry name" value="Bifunctional inhibitor/lipid-transfer protein/seed storage 2S albumin"/>
    <property type="match status" value="1"/>
</dbReference>
<keyword evidence="8" id="KW-1185">Reference proteome</keyword>
<evidence type="ECO:0000313" key="8">
    <source>
        <dbReference type="Proteomes" id="UP000326396"/>
    </source>
</evidence>
<dbReference type="OrthoDB" id="1862539at2759"/>
<name>A0A5N6NN34_9ASTR</name>